<name>A0AAU8B3W6_9VIRU</name>
<dbReference type="EMBL" id="PP511689">
    <property type="protein sequence ID" value="XCD06582.1"/>
    <property type="molecule type" value="Genomic_DNA"/>
</dbReference>
<organism evidence="2">
    <name type="scientific">Dulem virus 54</name>
    <dbReference type="NCBI Taxonomy" id="3145765"/>
    <lineage>
        <taxon>Viruses</taxon>
        <taxon>Monodnaviria</taxon>
        <taxon>Loebvirae</taxon>
        <taxon>Hofneiviricota</taxon>
        <taxon>Faserviricetes</taxon>
        <taxon>Tubulavirales</taxon>
        <taxon>Inoviridae</taxon>
        <taxon>Inovirus</taxon>
    </lineage>
</organism>
<feature type="compositionally biased region" description="Low complexity" evidence="1">
    <location>
        <begin position="73"/>
        <end position="88"/>
    </location>
</feature>
<accession>A0AAU8B3W6</accession>
<sequence>MKRAYYHFKTLPIGWPVPISFVIRFMCNGKTVRTENHPVTNSKFPYRTQSQAEQAALIWCDMKNQAQKNSRPAGGARARSGAGRGAAK</sequence>
<protein>
    <submittedName>
        <fullName evidence="2">Uncharacterized protein</fullName>
    </submittedName>
</protein>
<evidence type="ECO:0000256" key="1">
    <source>
        <dbReference type="SAM" id="MobiDB-lite"/>
    </source>
</evidence>
<evidence type="ECO:0000313" key="2">
    <source>
        <dbReference type="EMBL" id="XCD06582.1"/>
    </source>
</evidence>
<feature type="region of interest" description="Disordered" evidence="1">
    <location>
        <begin position="67"/>
        <end position="88"/>
    </location>
</feature>
<proteinExistence type="predicted"/>
<reference evidence="2" key="1">
    <citation type="submission" date="2024-03" db="EMBL/GenBank/DDBJ databases">
        <title>Diverse circular DNA viruses in blood, oral, and fecal samples of captive lemurs.</title>
        <authorList>
            <person name="Paietta E.N."/>
            <person name="Kraberger S."/>
            <person name="Lund M.C."/>
            <person name="Custer J.M."/>
            <person name="Vargas K.M."/>
            <person name="Ehmke E.E."/>
            <person name="Yoder A.D."/>
            <person name="Varsani A."/>
        </authorList>
    </citation>
    <scope>NUCLEOTIDE SEQUENCE</scope>
    <source>
        <strain evidence="2">Duke_25SF_64</strain>
    </source>
</reference>